<dbReference type="GO" id="GO:0005840">
    <property type="term" value="C:ribosome"/>
    <property type="evidence" value="ECO:0007669"/>
    <property type="project" value="UniProtKB-KW"/>
</dbReference>
<sequence length="233" mass="26101">MVYKKFLTYKVQGLMSGVERDSVSLELKCASNTSNYLIHRALTQELTNKRSFTASTKTRSEVRGGGRKPWKQKGTGRARAGSIRSPLWRGGGVIFGPKPKQVKLKLNRKEKNLAITTLLVNKYDQTFVFENTSALIINTTNSSLSTGKWSPLLGTKQYVQLLKNRGIDMKRKTLVILSKDNPKKNHDTFGTALDNIPTIDINAVDNLSVKSLLNAEQIIFDSDLVGYLQFLYT</sequence>
<dbReference type="GO" id="GO:0006412">
    <property type="term" value="P:translation"/>
    <property type="evidence" value="ECO:0007669"/>
    <property type="project" value="UniProtKB-UniRule"/>
</dbReference>
<keyword evidence="4 7" id="KW-0689">Ribosomal protein</keyword>
<keyword evidence="9" id="KW-0150">Chloroplast</keyword>
<comment type="subunit">
    <text evidence="7">Part of the 50S ribosomal subunit.</text>
</comment>
<reference evidence="9" key="1">
    <citation type="submission" date="2019-02" db="EMBL/GenBank/DDBJ databases">
        <title>Dictyochophyceae plastid genomes reveal unusual variability of their organisation.</title>
        <authorList>
            <person name="Han K.Y."/>
            <person name="Maciszewski K."/>
            <person name="Graf L."/>
            <person name="Andersen R.A."/>
            <person name="Karnkowska A."/>
            <person name="Yoon H.S."/>
        </authorList>
    </citation>
    <scope>NUCLEOTIDE SEQUENCE</scope>
</reference>
<protein>
    <recommendedName>
        <fullName evidence="6 7">Large ribosomal subunit protein uL4c</fullName>
    </recommendedName>
</protein>
<feature type="region of interest" description="Disordered" evidence="8">
    <location>
        <begin position="49"/>
        <end position="82"/>
    </location>
</feature>
<comment type="similarity">
    <text evidence="1 7">Belongs to the universal ribosomal protein uL4 family.</text>
</comment>
<name>A0A514CPM3_9STRA</name>
<evidence type="ECO:0000256" key="7">
    <source>
        <dbReference type="HAMAP-Rule" id="MF_01328"/>
    </source>
</evidence>
<dbReference type="HAMAP" id="MF_01328_B">
    <property type="entry name" value="Ribosomal_uL4_B"/>
    <property type="match status" value="1"/>
</dbReference>
<keyword evidence="3 7" id="KW-0694">RNA-binding</keyword>
<dbReference type="AlphaFoldDB" id="A0A514CPM3"/>
<evidence type="ECO:0000256" key="5">
    <source>
        <dbReference type="ARBA" id="ARBA00023274"/>
    </source>
</evidence>
<dbReference type="PANTHER" id="PTHR10746">
    <property type="entry name" value="50S RIBOSOMAL PROTEIN L4"/>
    <property type="match status" value="1"/>
</dbReference>
<geneLocation type="chloroplast" evidence="9"/>
<dbReference type="Pfam" id="PF00573">
    <property type="entry name" value="Ribosomal_L4"/>
    <property type="match status" value="1"/>
</dbReference>
<dbReference type="GO" id="GO:0009507">
    <property type="term" value="C:chloroplast"/>
    <property type="evidence" value="ECO:0007669"/>
    <property type="project" value="UniProtKB-SubCell"/>
</dbReference>
<evidence type="ECO:0000256" key="6">
    <source>
        <dbReference type="ARBA" id="ARBA00035208"/>
    </source>
</evidence>
<dbReference type="GO" id="GO:0003735">
    <property type="term" value="F:structural constituent of ribosome"/>
    <property type="evidence" value="ECO:0007669"/>
    <property type="project" value="InterPro"/>
</dbReference>
<comment type="function">
    <text evidence="7">Probably binds the 23S rRNA.</text>
</comment>
<keyword evidence="5 7" id="KW-0687">Ribonucleoprotein</keyword>
<dbReference type="InterPro" id="IPR013005">
    <property type="entry name" value="Ribosomal_uL4-like"/>
</dbReference>
<dbReference type="RefSeq" id="YP_009677098.1">
    <property type="nucleotide sequence ID" value="NC_043929.1"/>
</dbReference>
<dbReference type="Gene3D" id="3.40.1370.10">
    <property type="match status" value="1"/>
</dbReference>
<dbReference type="PANTHER" id="PTHR10746:SF17">
    <property type="entry name" value="LARGE RIBOSOMAL SUBUNIT PROTEIN UL4C"/>
    <property type="match status" value="1"/>
</dbReference>
<evidence type="ECO:0000256" key="3">
    <source>
        <dbReference type="ARBA" id="ARBA00022884"/>
    </source>
</evidence>
<gene>
    <name evidence="7 9" type="primary">rpl4</name>
</gene>
<keyword evidence="9" id="KW-0934">Plastid</keyword>
<evidence type="ECO:0000256" key="4">
    <source>
        <dbReference type="ARBA" id="ARBA00022980"/>
    </source>
</evidence>
<dbReference type="NCBIfam" id="TIGR03953">
    <property type="entry name" value="rplD_bact"/>
    <property type="match status" value="1"/>
</dbReference>
<evidence type="ECO:0000256" key="8">
    <source>
        <dbReference type="SAM" id="MobiDB-lite"/>
    </source>
</evidence>
<evidence type="ECO:0000256" key="1">
    <source>
        <dbReference type="ARBA" id="ARBA00010528"/>
    </source>
</evidence>
<dbReference type="GO" id="GO:0019843">
    <property type="term" value="F:rRNA binding"/>
    <property type="evidence" value="ECO:0007669"/>
    <property type="project" value="UniProtKB-UniRule"/>
</dbReference>
<dbReference type="InterPro" id="IPR002136">
    <property type="entry name" value="Ribosomal_uL4"/>
</dbReference>
<evidence type="ECO:0000313" key="9">
    <source>
        <dbReference type="EMBL" id="QDH81759.1"/>
    </source>
</evidence>
<organism evidence="9">
    <name type="scientific">Octactis speculum</name>
    <dbReference type="NCBI Taxonomy" id="3111310"/>
    <lineage>
        <taxon>Eukaryota</taxon>
        <taxon>Sar</taxon>
        <taxon>Stramenopiles</taxon>
        <taxon>Ochrophyta</taxon>
        <taxon>Dictyochophyceae</taxon>
        <taxon>Dictyochales</taxon>
        <taxon>Dictyochaceae</taxon>
        <taxon>Octactis</taxon>
    </lineage>
</organism>
<evidence type="ECO:0000256" key="2">
    <source>
        <dbReference type="ARBA" id="ARBA00022730"/>
    </source>
</evidence>
<feature type="compositionally biased region" description="Basic residues" evidence="8">
    <location>
        <begin position="65"/>
        <end position="76"/>
    </location>
</feature>
<dbReference type="SUPFAM" id="SSF52166">
    <property type="entry name" value="Ribosomal protein L4"/>
    <property type="match status" value="1"/>
</dbReference>
<keyword evidence="2 7" id="KW-0699">rRNA-binding</keyword>
<dbReference type="EMBL" id="MK561359">
    <property type="protein sequence ID" value="QDH81759.1"/>
    <property type="molecule type" value="Genomic_DNA"/>
</dbReference>
<dbReference type="GO" id="GO:1990904">
    <property type="term" value="C:ribonucleoprotein complex"/>
    <property type="evidence" value="ECO:0007669"/>
    <property type="project" value="UniProtKB-KW"/>
</dbReference>
<accession>A0A514CPM3</accession>
<dbReference type="GeneID" id="40868953"/>
<dbReference type="InterPro" id="IPR023574">
    <property type="entry name" value="Ribosomal_uL4_dom_sf"/>
</dbReference>
<proteinExistence type="inferred from homology"/>
<comment type="subcellular location">
    <subcellularLocation>
        <location evidence="7">Plastid</location>
        <location evidence="7">Chloroplast</location>
    </subcellularLocation>
</comment>